<comment type="caution">
    <text evidence="1">The sequence shown here is derived from an EMBL/GenBank/DDBJ whole genome shotgun (WGS) entry which is preliminary data.</text>
</comment>
<accession>A0A149VC02</accession>
<dbReference type="Gene3D" id="1.20.910.10">
    <property type="entry name" value="Heme oxygenase-like"/>
    <property type="match status" value="1"/>
</dbReference>
<dbReference type="EMBL" id="LIAA01000031">
    <property type="protein sequence ID" value="KXV77666.1"/>
    <property type="molecule type" value="Genomic_DNA"/>
</dbReference>
<dbReference type="AlphaFoldDB" id="A0A149VC02"/>
<dbReference type="GO" id="GO:0006788">
    <property type="term" value="P:heme oxidation"/>
    <property type="evidence" value="ECO:0007669"/>
    <property type="project" value="InterPro"/>
</dbReference>
<dbReference type="InterPro" id="IPR016053">
    <property type="entry name" value="Haem_Oase-like"/>
</dbReference>
<dbReference type="OrthoDB" id="9149607at2"/>
<evidence type="ECO:0000313" key="1">
    <source>
        <dbReference type="EMBL" id="KXV77666.1"/>
    </source>
</evidence>
<proteinExistence type="predicted"/>
<dbReference type="CDD" id="cd19166">
    <property type="entry name" value="HemeO-bac"/>
    <property type="match status" value="1"/>
</dbReference>
<evidence type="ECO:0000313" key="2">
    <source>
        <dbReference type="Proteomes" id="UP000075462"/>
    </source>
</evidence>
<name>A0A149VC02_9PROT</name>
<dbReference type="PATRIC" id="fig|178900.7.peg.1052"/>
<dbReference type="Pfam" id="PF01126">
    <property type="entry name" value="Heme_oxygenase"/>
    <property type="match status" value="1"/>
</dbReference>
<dbReference type="SUPFAM" id="SSF48613">
    <property type="entry name" value="Heme oxygenase-like"/>
    <property type="match status" value="1"/>
</dbReference>
<dbReference type="GO" id="GO:0004392">
    <property type="term" value="F:heme oxygenase (decyclizing) activity"/>
    <property type="evidence" value="ECO:0007669"/>
    <property type="project" value="InterPro"/>
</dbReference>
<sequence length="195" mass="21383">MTRTSDPLSLSLRLKDATYTLHEDLDKGIMAHGLFSNADKYKSFVKLQYLFHRDANALYNHAQLLEIIPDLTARNRFTHVCQDMQDLGLPFPEDVSSVDTPDASTAAGWLYVAEGSKLGANFLTKLVEKLGFTDTFGARHLAADPGGRGASWNAFKSAIDHAGFDPVLATTGARAAFMRVKKYMMTPDLVSSLPA</sequence>
<dbReference type="Proteomes" id="UP000075462">
    <property type="component" value="Unassembled WGS sequence"/>
</dbReference>
<dbReference type="InterPro" id="IPR016084">
    <property type="entry name" value="Haem_Oase-like_multi-hlx"/>
</dbReference>
<gene>
    <name evidence="1" type="ORF">AD954_06305</name>
</gene>
<dbReference type="RefSeq" id="WP_062272428.1">
    <property type="nucleotide sequence ID" value="NZ_LIAA01000031.1"/>
</dbReference>
<organism evidence="1 2">
    <name type="scientific">Acetobacter cerevisiae</name>
    <dbReference type="NCBI Taxonomy" id="178900"/>
    <lineage>
        <taxon>Bacteria</taxon>
        <taxon>Pseudomonadati</taxon>
        <taxon>Pseudomonadota</taxon>
        <taxon>Alphaproteobacteria</taxon>
        <taxon>Acetobacterales</taxon>
        <taxon>Acetobacteraceae</taxon>
        <taxon>Acetobacter</taxon>
    </lineage>
</organism>
<protein>
    <submittedName>
        <fullName evidence="1">Heme oxygenase</fullName>
    </submittedName>
</protein>
<reference evidence="1 2" key="1">
    <citation type="submission" date="2015-06" db="EMBL/GenBank/DDBJ databases">
        <title>Improved classification and identification of acetic acid bacteria using matrix-assisted laser desorption/ionization time-of-flight mass spectrometry; Gluconobacter nephelii and Gluconobacter uchimurae are later heterotypic synonyms of Gluconobacter japonicus and Gluconobacter oxydans, respectively.</title>
        <authorList>
            <person name="Li L."/>
            <person name="Cleenwerck I."/>
            <person name="De Vuyst L."/>
            <person name="Vandamme P."/>
        </authorList>
    </citation>
    <scope>NUCLEOTIDE SEQUENCE [LARGE SCALE GENOMIC DNA]</scope>
    <source>
        <strain evidence="1 2">LMG 1545</strain>
    </source>
</reference>